<dbReference type="RefSeq" id="XP_003571364.1">
    <property type="nucleotide sequence ID" value="XM_003571316.4"/>
</dbReference>
<keyword evidence="8" id="KW-1185">Reference proteome</keyword>
<dbReference type="EnsemblPlants" id="KQJ94996">
    <property type="protein sequence ID" value="KQJ94996"/>
    <property type="gene ID" value="BRADI_3g14570v3"/>
</dbReference>
<feature type="signal peptide" evidence="4">
    <location>
        <begin position="1"/>
        <end position="25"/>
    </location>
</feature>
<gene>
    <name evidence="7" type="primary">LOC100839311</name>
    <name evidence="6" type="ORF">BRADI_3g14570v3</name>
</gene>
<reference evidence="7" key="3">
    <citation type="submission" date="2018-08" db="UniProtKB">
        <authorList>
            <consortium name="EnsemblPlants"/>
        </authorList>
    </citation>
    <scope>IDENTIFICATION</scope>
    <source>
        <strain evidence="7">cv. Bd21</strain>
    </source>
</reference>
<dbReference type="ExpressionAtlas" id="A0A0Q3F9R4">
    <property type="expression patterns" value="baseline"/>
</dbReference>
<dbReference type="CDD" id="cd04216">
    <property type="entry name" value="Phytocyanin"/>
    <property type="match status" value="1"/>
</dbReference>
<evidence type="ECO:0000256" key="1">
    <source>
        <dbReference type="ARBA" id="ARBA00022723"/>
    </source>
</evidence>
<sequence>MEIRRALVVIAVVAMAAAVAQSAAAAGMSYTVGAPDGLWDMHTDYADWVSRRTFHPGDNITFTYSRELHDVVEVGKAGYDACSSANNVSAFRSGNDVVTLAAPGTRYFLCGLTGHCANGMKIAIRVVDAASSAGGPNASPPVASSGRAVGGLGAVMMMGVQALSLVAVVGGMAF</sequence>
<dbReference type="STRING" id="15368.A0A0Q3F9R4"/>
<proteinExistence type="predicted"/>
<dbReference type="InterPro" id="IPR039391">
    <property type="entry name" value="Phytocyanin-like"/>
</dbReference>
<feature type="transmembrane region" description="Helical" evidence="3">
    <location>
        <begin position="148"/>
        <end position="173"/>
    </location>
</feature>
<feature type="chain" id="PRO_5043129106" description="Phytocyanin domain-containing protein" evidence="4">
    <location>
        <begin position="26"/>
        <end position="174"/>
    </location>
</feature>
<feature type="domain" description="Phytocyanin" evidence="5">
    <location>
        <begin position="28"/>
        <end position="128"/>
    </location>
</feature>
<reference evidence="6 7" key="1">
    <citation type="journal article" date="2010" name="Nature">
        <title>Genome sequencing and analysis of the model grass Brachypodium distachyon.</title>
        <authorList>
            <consortium name="International Brachypodium Initiative"/>
        </authorList>
    </citation>
    <scope>NUCLEOTIDE SEQUENCE [LARGE SCALE GENOMIC DNA]</scope>
    <source>
        <strain evidence="6 7">Bd21</strain>
    </source>
</reference>
<dbReference type="GeneID" id="100839311"/>
<dbReference type="OrthoDB" id="687020at2759"/>
<dbReference type="InterPro" id="IPR008972">
    <property type="entry name" value="Cupredoxin"/>
</dbReference>
<evidence type="ECO:0000256" key="4">
    <source>
        <dbReference type="SAM" id="SignalP"/>
    </source>
</evidence>
<keyword evidence="1" id="KW-0479">Metal-binding</keyword>
<evidence type="ECO:0000256" key="3">
    <source>
        <dbReference type="SAM" id="Phobius"/>
    </source>
</evidence>
<dbReference type="KEGG" id="bdi:100839311"/>
<dbReference type="Gramene" id="KQJ94996">
    <property type="protein sequence ID" value="KQJ94996"/>
    <property type="gene ID" value="BRADI_3g14570v3"/>
</dbReference>
<evidence type="ECO:0000313" key="7">
    <source>
        <dbReference type="EnsemblPlants" id="KQJ94996"/>
    </source>
</evidence>
<dbReference type="SUPFAM" id="SSF49503">
    <property type="entry name" value="Cupredoxins"/>
    <property type="match status" value="1"/>
</dbReference>
<name>A0A0Q3F9R4_BRADI</name>
<dbReference type="GO" id="GO:0005886">
    <property type="term" value="C:plasma membrane"/>
    <property type="evidence" value="ECO:0000318"/>
    <property type="project" value="GO_Central"/>
</dbReference>
<evidence type="ECO:0000313" key="6">
    <source>
        <dbReference type="EMBL" id="KQJ94996.1"/>
    </source>
</evidence>
<dbReference type="FunFam" id="2.60.40.420:FF:000003">
    <property type="entry name" value="Blue copper"/>
    <property type="match status" value="1"/>
</dbReference>
<evidence type="ECO:0000256" key="2">
    <source>
        <dbReference type="ARBA" id="ARBA00023180"/>
    </source>
</evidence>
<dbReference type="Gene3D" id="2.60.40.420">
    <property type="entry name" value="Cupredoxins - blue copper proteins"/>
    <property type="match status" value="1"/>
</dbReference>
<keyword evidence="3" id="KW-1133">Transmembrane helix</keyword>
<dbReference type="Proteomes" id="UP000008810">
    <property type="component" value="Chromosome 3"/>
</dbReference>
<dbReference type="PROSITE" id="PS51485">
    <property type="entry name" value="PHYTOCYANIN"/>
    <property type="match status" value="1"/>
</dbReference>
<keyword evidence="3" id="KW-0812">Transmembrane</keyword>
<keyword evidence="2" id="KW-0325">Glycoprotein</keyword>
<dbReference type="InterPro" id="IPR003245">
    <property type="entry name" value="Phytocyanin_dom"/>
</dbReference>
<evidence type="ECO:0000313" key="8">
    <source>
        <dbReference type="Proteomes" id="UP000008810"/>
    </source>
</evidence>
<dbReference type="GO" id="GO:0009055">
    <property type="term" value="F:electron transfer activity"/>
    <property type="evidence" value="ECO:0007669"/>
    <property type="project" value="InterPro"/>
</dbReference>
<dbReference type="PANTHER" id="PTHR33021:SF397">
    <property type="entry name" value="OS08G0137400 PROTEIN"/>
    <property type="match status" value="1"/>
</dbReference>
<reference evidence="6" key="2">
    <citation type="submission" date="2017-06" db="EMBL/GenBank/DDBJ databases">
        <title>WGS assembly of Brachypodium distachyon.</title>
        <authorList>
            <consortium name="The International Brachypodium Initiative"/>
            <person name="Lucas S."/>
            <person name="Harmon-Smith M."/>
            <person name="Lail K."/>
            <person name="Tice H."/>
            <person name="Grimwood J."/>
            <person name="Bruce D."/>
            <person name="Barry K."/>
            <person name="Shu S."/>
            <person name="Lindquist E."/>
            <person name="Wang M."/>
            <person name="Pitluck S."/>
            <person name="Vogel J.P."/>
            <person name="Garvin D.F."/>
            <person name="Mockler T.C."/>
            <person name="Schmutz J."/>
            <person name="Rokhsar D."/>
            <person name="Bevan M.W."/>
        </authorList>
    </citation>
    <scope>NUCLEOTIDE SEQUENCE</scope>
    <source>
        <strain evidence="6">Bd21</strain>
    </source>
</reference>
<organism evidence="6">
    <name type="scientific">Brachypodium distachyon</name>
    <name type="common">Purple false brome</name>
    <name type="synonym">Trachynia distachya</name>
    <dbReference type="NCBI Taxonomy" id="15368"/>
    <lineage>
        <taxon>Eukaryota</taxon>
        <taxon>Viridiplantae</taxon>
        <taxon>Streptophyta</taxon>
        <taxon>Embryophyta</taxon>
        <taxon>Tracheophyta</taxon>
        <taxon>Spermatophyta</taxon>
        <taxon>Magnoliopsida</taxon>
        <taxon>Liliopsida</taxon>
        <taxon>Poales</taxon>
        <taxon>Poaceae</taxon>
        <taxon>BOP clade</taxon>
        <taxon>Pooideae</taxon>
        <taxon>Stipodae</taxon>
        <taxon>Brachypodieae</taxon>
        <taxon>Brachypodium</taxon>
    </lineage>
</organism>
<keyword evidence="3" id="KW-0472">Membrane</keyword>
<dbReference type="Pfam" id="PF02298">
    <property type="entry name" value="Cu_bind_like"/>
    <property type="match status" value="1"/>
</dbReference>
<dbReference type="GO" id="GO:0046872">
    <property type="term" value="F:metal ion binding"/>
    <property type="evidence" value="ECO:0007669"/>
    <property type="project" value="UniProtKB-KW"/>
</dbReference>
<accession>A0A0Q3F9R4</accession>
<keyword evidence="4" id="KW-0732">Signal</keyword>
<dbReference type="PANTHER" id="PTHR33021">
    <property type="entry name" value="BLUE COPPER PROTEIN"/>
    <property type="match status" value="1"/>
</dbReference>
<dbReference type="AlphaFoldDB" id="A0A0Q3F9R4"/>
<evidence type="ECO:0000259" key="5">
    <source>
        <dbReference type="PROSITE" id="PS51485"/>
    </source>
</evidence>
<protein>
    <recommendedName>
        <fullName evidence="5">Phytocyanin domain-containing protein</fullName>
    </recommendedName>
</protein>
<dbReference type="EMBL" id="CM000882">
    <property type="protein sequence ID" value="KQJ94996.1"/>
    <property type="molecule type" value="Genomic_DNA"/>
</dbReference>